<proteinExistence type="predicted"/>
<gene>
    <name evidence="1" type="ORF">HG263_19150</name>
</gene>
<evidence type="ECO:0000313" key="1">
    <source>
        <dbReference type="EMBL" id="NOU52625.1"/>
    </source>
</evidence>
<comment type="caution">
    <text evidence="1">The sequence shown here is derived from an EMBL/GenBank/DDBJ whole genome shotgun (WGS) entry which is preliminary data.</text>
</comment>
<name>A0A849VH74_9GAMM</name>
<dbReference type="AlphaFoldDB" id="A0A849VH74"/>
<sequence>MVIGISDSSSGNPTHIKQVHFKDVEQFKAFLIKNIDMIRGLPHGYCTAGDACKIKGAAVPAGCVSCGSFVVAKRHKSHWVAMKKNAQSKLEKYNSLSTEQQKE</sequence>
<accession>A0A849VH74</accession>
<evidence type="ECO:0000313" key="2">
    <source>
        <dbReference type="Proteomes" id="UP000586305"/>
    </source>
</evidence>
<reference evidence="1 2" key="1">
    <citation type="submission" date="2020-04" db="EMBL/GenBank/DDBJ databases">
        <title>Pseudoalteromonas caenipelagi sp. nov., isolated from a tidal flat.</title>
        <authorList>
            <person name="Park S."/>
            <person name="Yoon J.-H."/>
        </authorList>
    </citation>
    <scope>NUCLEOTIDE SEQUENCE [LARGE SCALE GENOMIC DNA]</scope>
    <source>
        <strain evidence="1 2">JBTF-M23</strain>
    </source>
</reference>
<protein>
    <submittedName>
        <fullName evidence="1">Uncharacterized protein</fullName>
    </submittedName>
</protein>
<organism evidence="1 2">
    <name type="scientific">Pseudoalteromonas caenipelagi</name>
    <dbReference type="NCBI Taxonomy" id="2726988"/>
    <lineage>
        <taxon>Bacteria</taxon>
        <taxon>Pseudomonadati</taxon>
        <taxon>Pseudomonadota</taxon>
        <taxon>Gammaproteobacteria</taxon>
        <taxon>Alteromonadales</taxon>
        <taxon>Pseudoalteromonadaceae</taxon>
        <taxon>Pseudoalteromonas</taxon>
    </lineage>
</organism>
<dbReference type="RefSeq" id="WP_171627680.1">
    <property type="nucleotide sequence ID" value="NZ_JABBPG010000010.1"/>
</dbReference>
<dbReference type="EMBL" id="JABBPG010000010">
    <property type="protein sequence ID" value="NOU52625.1"/>
    <property type="molecule type" value="Genomic_DNA"/>
</dbReference>
<dbReference type="Proteomes" id="UP000586305">
    <property type="component" value="Unassembled WGS sequence"/>
</dbReference>
<keyword evidence="2" id="KW-1185">Reference proteome</keyword>